<name>B8C4B7_THAPS</name>
<reference evidence="7 8" key="1">
    <citation type="journal article" date="2004" name="Science">
        <title>The genome of the diatom Thalassiosira pseudonana: ecology, evolution, and metabolism.</title>
        <authorList>
            <person name="Armbrust E.V."/>
            <person name="Berges J.A."/>
            <person name="Bowler C."/>
            <person name="Green B.R."/>
            <person name="Martinez D."/>
            <person name="Putnam N.H."/>
            <person name="Zhou S."/>
            <person name="Allen A.E."/>
            <person name="Apt K.E."/>
            <person name="Bechner M."/>
            <person name="Brzezinski M.A."/>
            <person name="Chaal B.K."/>
            <person name="Chiovitti A."/>
            <person name="Davis A.K."/>
            <person name="Demarest M.S."/>
            <person name="Detter J.C."/>
            <person name="Glavina T."/>
            <person name="Goodstein D."/>
            <person name="Hadi M.Z."/>
            <person name="Hellsten U."/>
            <person name="Hildebrand M."/>
            <person name="Jenkins B.D."/>
            <person name="Jurka J."/>
            <person name="Kapitonov V.V."/>
            <person name="Kroger N."/>
            <person name="Lau W.W."/>
            <person name="Lane T.W."/>
            <person name="Larimer F.W."/>
            <person name="Lippmeier J.C."/>
            <person name="Lucas S."/>
            <person name="Medina M."/>
            <person name="Montsant A."/>
            <person name="Obornik M."/>
            <person name="Parker M.S."/>
            <person name="Palenik B."/>
            <person name="Pazour G.J."/>
            <person name="Richardson P.M."/>
            <person name="Rynearson T.A."/>
            <person name="Saito M.A."/>
            <person name="Schwartz D.C."/>
            <person name="Thamatrakoln K."/>
            <person name="Valentin K."/>
            <person name="Vardi A."/>
            <person name="Wilkerson F.P."/>
            <person name="Rokhsar D.S."/>
        </authorList>
    </citation>
    <scope>NUCLEOTIDE SEQUENCE [LARGE SCALE GENOMIC DNA]</scope>
    <source>
        <strain evidence="7 8">CCMP1335</strain>
    </source>
</reference>
<dbReference type="RefSeq" id="XP_002291588.1">
    <property type="nucleotide sequence ID" value="XM_002291552.1"/>
</dbReference>
<evidence type="ECO:0000313" key="8">
    <source>
        <dbReference type="Proteomes" id="UP000001449"/>
    </source>
</evidence>
<dbReference type="InterPro" id="IPR000764">
    <property type="entry name" value="Uridine_kinase-like"/>
</dbReference>
<dbReference type="EMBL" id="CM000643">
    <property type="protein sequence ID" value="EED91695.1"/>
    <property type="molecule type" value="Genomic_DNA"/>
</dbReference>
<keyword evidence="3" id="KW-0808">Transferase</keyword>
<organism evidence="7 8">
    <name type="scientific">Thalassiosira pseudonana</name>
    <name type="common">Marine diatom</name>
    <name type="synonym">Cyclotella nana</name>
    <dbReference type="NCBI Taxonomy" id="35128"/>
    <lineage>
        <taxon>Eukaryota</taxon>
        <taxon>Sar</taxon>
        <taxon>Stramenopiles</taxon>
        <taxon>Ochrophyta</taxon>
        <taxon>Bacillariophyta</taxon>
        <taxon>Coscinodiscophyceae</taxon>
        <taxon>Thalassiosirophycidae</taxon>
        <taxon>Thalassiosirales</taxon>
        <taxon>Thalassiosiraceae</taxon>
        <taxon>Thalassiosira</taxon>
    </lineage>
</organism>
<evidence type="ECO:0000259" key="6">
    <source>
        <dbReference type="Pfam" id="PF00485"/>
    </source>
</evidence>
<dbReference type="UniPathway" id="UPA00574">
    <property type="reaction ID" value="UER00637"/>
</dbReference>
<dbReference type="eggNOG" id="KOG4203">
    <property type="taxonomic scope" value="Eukaryota"/>
</dbReference>
<dbReference type="SUPFAM" id="SSF52540">
    <property type="entry name" value="P-loop containing nucleoside triphosphate hydrolases"/>
    <property type="match status" value="1"/>
</dbReference>
<dbReference type="GeneID" id="7442763"/>
<dbReference type="AlphaFoldDB" id="B8C4B7"/>
<dbReference type="STRING" id="35128.B8C4B7"/>
<comment type="pathway">
    <text evidence="1">Pyrimidine metabolism; UMP biosynthesis via salvage pathway; UMP from uridine: step 1/1.</text>
</comment>
<dbReference type="OMA" id="PQSTVCE"/>
<dbReference type="InterPro" id="IPR027417">
    <property type="entry name" value="P-loop_NTPase"/>
</dbReference>
<dbReference type="GO" id="GO:0005524">
    <property type="term" value="F:ATP binding"/>
    <property type="evidence" value="ECO:0007669"/>
    <property type="project" value="InterPro"/>
</dbReference>
<keyword evidence="8" id="KW-1185">Reference proteome</keyword>
<dbReference type="HOGENOM" id="CLU_021278_1_2_1"/>
<dbReference type="GO" id="GO:0044206">
    <property type="term" value="P:UMP salvage"/>
    <property type="evidence" value="ECO:0007669"/>
    <property type="project" value="UniProtKB-UniPathway"/>
</dbReference>
<dbReference type="PANTHER" id="PTHR10285">
    <property type="entry name" value="URIDINE KINASE"/>
    <property type="match status" value="1"/>
</dbReference>
<dbReference type="InterPro" id="IPR006083">
    <property type="entry name" value="PRK/URK"/>
</dbReference>
<dbReference type="Proteomes" id="UP000001449">
    <property type="component" value="Chromosome 6"/>
</dbReference>
<dbReference type="NCBIfam" id="NF004018">
    <property type="entry name" value="PRK05480.1"/>
    <property type="match status" value="1"/>
</dbReference>
<reference evidence="7 8" key="2">
    <citation type="journal article" date="2008" name="Nature">
        <title>The Phaeodactylum genome reveals the evolutionary history of diatom genomes.</title>
        <authorList>
            <person name="Bowler C."/>
            <person name="Allen A.E."/>
            <person name="Badger J.H."/>
            <person name="Grimwood J."/>
            <person name="Jabbari K."/>
            <person name="Kuo A."/>
            <person name="Maheswari U."/>
            <person name="Martens C."/>
            <person name="Maumus F."/>
            <person name="Otillar R.P."/>
            <person name="Rayko E."/>
            <person name="Salamov A."/>
            <person name="Vandepoele K."/>
            <person name="Beszteri B."/>
            <person name="Gruber A."/>
            <person name="Heijde M."/>
            <person name="Katinka M."/>
            <person name="Mock T."/>
            <person name="Valentin K."/>
            <person name="Verret F."/>
            <person name="Berges J.A."/>
            <person name="Brownlee C."/>
            <person name="Cadoret J.P."/>
            <person name="Chiovitti A."/>
            <person name="Choi C.J."/>
            <person name="Coesel S."/>
            <person name="De Martino A."/>
            <person name="Detter J.C."/>
            <person name="Durkin C."/>
            <person name="Falciatore A."/>
            <person name="Fournet J."/>
            <person name="Haruta M."/>
            <person name="Huysman M.J."/>
            <person name="Jenkins B.D."/>
            <person name="Jiroutova K."/>
            <person name="Jorgensen R.E."/>
            <person name="Joubert Y."/>
            <person name="Kaplan A."/>
            <person name="Kroger N."/>
            <person name="Kroth P.G."/>
            <person name="La Roche J."/>
            <person name="Lindquist E."/>
            <person name="Lommer M."/>
            <person name="Martin-Jezequel V."/>
            <person name="Lopez P.J."/>
            <person name="Lucas S."/>
            <person name="Mangogna M."/>
            <person name="McGinnis K."/>
            <person name="Medlin L.K."/>
            <person name="Montsant A."/>
            <person name="Oudot-Le Secq M.P."/>
            <person name="Napoli C."/>
            <person name="Obornik M."/>
            <person name="Parker M.S."/>
            <person name="Petit J.L."/>
            <person name="Porcel B.M."/>
            <person name="Poulsen N."/>
            <person name="Robison M."/>
            <person name="Rychlewski L."/>
            <person name="Rynearson T.A."/>
            <person name="Schmutz J."/>
            <person name="Shapiro H."/>
            <person name="Siaut M."/>
            <person name="Stanley M."/>
            <person name="Sussman M.R."/>
            <person name="Taylor A.R."/>
            <person name="Vardi A."/>
            <person name="von Dassow P."/>
            <person name="Vyverman W."/>
            <person name="Willis A."/>
            <person name="Wyrwicz L.S."/>
            <person name="Rokhsar D.S."/>
            <person name="Weissenbach J."/>
            <person name="Armbrust E.V."/>
            <person name="Green B.R."/>
            <person name="Van de Peer Y."/>
            <person name="Grigoriev I.V."/>
        </authorList>
    </citation>
    <scope>NUCLEOTIDE SEQUENCE [LARGE SCALE GENOMIC DNA]</scope>
    <source>
        <strain evidence="7 8">CCMP1335</strain>
    </source>
</reference>
<protein>
    <recommendedName>
        <fullName evidence="2">uridine/cytidine kinase</fullName>
        <ecNumber evidence="2">2.7.1.48</ecNumber>
    </recommendedName>
</protein>
<evidence type="ECO:0000256" key="3">
    <source>
        <dbReference type="ARBA" id="ARBA00022679"/>
    </source>
</evidence>
<keyword evidence="5" id="KW-0418">Kinase</keyword>
<dbReference type="GO" id="GO:0005737">
    <property type="term" value="C:cytoplasm"/>
    <property type="evidence" value="ECO:0000318"/>
    <property type="project" value="GO_Central"/>
</dbReference>
<dbReference type="EC" id="2.7.1.48" evidence="2"/>
<keyword evidence="4" id="KW-0547">Nucleotide-binding</keyword>
<evidence type="ECO:0000313" key="7">
    <source>
        <dbReference type="EMBL" id="EED91695.1"/>
    </source>
</evidence>
<dbReference type="KEGG" id="tps:THAPSDRAFT_41166"/>
<evidence type="ECO:0000256" key="4">
    <source>
        <dbReference type="ARBA" id="ARBA00022741"/>
    </source>
</evidence>
<dbReference type="CDD" id="cd02023">
    <property type="entry name" value="UMPK"/>
    <property type="match status" value="1"/>
</dbReference>
<gene>
    <name evidence="7" type="ORF">THAPSDRAFT_41166</name>
</gene>
<feature type="domain" description="Phosphoribulokinase/uridine kinase" evidence="6">
    <location>
        <begin position="9"/>
        <end position="205"/>
    </location>
</feature>
<evidence type="ECO:0000256" key="1">
    <source>
        <dbReference type="ARBA" id="ARBA00004690"/>
    </source>
</evidence>
<accession>B8C4B7</accession>
<evidence type="ECO:0000256" key="5">
    <source>
        <dbReference type="ARBA" id="ARBA00022777"/>
    </source>
</evidence>
<dbReference type="PaxDb" id="35128-Thaps41166"/>
<dbReference type="GO" id="GO:0004849">
    <property type="term" value="F:uridine kinase activity"/>
    <property type="evidence" value="ECO:0000318"/>
    <property type="project" value="GO_Central"/>
</dbReference>
<sequence length="235" mass="26414">MTTTKKPLVIGVAGGTGAGKTTLARNIYAHFGAAGSTSENDCAIAHLSHDDYYRDIGHLSFEERAKTNFDHPSSLDTDLLIHHVKELLEGRSVVCPRYDFSRHCRYKDGEVDSEGRNSGRVVESKRVILVEGILILSDRELVNLMDLKVFVDASADIRLMRRIQRDTVERGRTLPEIMAQYSTTVRPMHNEFVEPSKDNADLIVHGHAEDESVSRKRMDLAMRVICSYLQTEADL</sequence>
<evidence type="ECO:0000256" key="2">
    <source>
        <dbReference type="ARBA" id="ARBA00012137"/>
    </source>
</evidence>
<dbReference type="Gene3D" id="3.40.50.300">
    <property type="entry name" value="P-loop containing nucleotide triphosphate hydrolases"/>
    <property type="match status" value="1"/>
</dbReference>
<dbReference type="InParanoid" id="B8C4B7"/>
<dbReference type="Pfam" id="PF00485">
    <property type="entry name" value="PRK"/>
    <property type="match status" value="1"/>
</dbReference>
<proteinExistence type="predicted"/>
<dbReference type="PRINTS" id="PR00988">
    <property type="entry name" value="URIDINKINASE"/>
</dbReference>